<evidence type="ECO:0000313" key="1">
    <source>
        <dbReference type="EMBL" id="OYI00062.1"/>
    </source>
</evidence>
<evidence type="ECO:0000313" key="2">
    <source>
        <dbReference type="Proteomes" id="UP000215313"/>
    </source>
</evidence>
<organism evidence="1 2">
    <name type="scientific">Shigella sonnei</name>
    <dbReference type="NCBI Taxonomy" id="624"/>
    <lineage>
        <taxon>Bacteria</taxon>
        <taxon>Pseudomonadati</taxon>
        <taxon>Pseudomonadota</taxon>
        <taxon>Gammaproteobacteria</taxon>
        <taxon>Enterobacterales</taxon>
        <taxon>Enterobacteriaceae</taxon>
        <taxon>Shigella</taxon>
    </lineage>
</organism>
<accession>A0AAE5K4P1</accession>
<comment type="caution">
    <text evidence="1">The sequence shown here is derived from an EMBL/GenBank/DDBJ whole genome shotgun (WGS) entry which is preliminary data.</text>
</comment>
<dbReference type="AlphaFoldDB" id="A0AAE5K4P1"/>
<name>A0AAE5K4P1_SHISO</name>
<reference evidence="1 2" key="1">
    <citation type="submission" date="2017-08" db="EMBL/GenBank/DDBJ databases">
        <authorList>
            <person name="Fouts D."/>
            <person name="Sutton G."/>
            <person name="Nguyen K."/>
            <person name="Thamlikitkul V."/>
        </authorList>
    </citation>
    <scope>NUCLEOTIDE SEQUENCE [LARGE SCALE GENOMIC DNA]</scope>
    <source>
        <strain evidence="1 2">ECH+15</strain>
    </source>
</reference>
<dbReference type="EMBL" id="NQBG01000006">
    <property type="protein sequence ID" value="OYI00062.1"/>
    <property type="molecule type" value="Genomic_DNA"/>
</dbReference>
<gene>
    <name evidence="1" type="ORF">CI727_00490</name>
</gene>
<dbReference type="Proteomes" id="UP000215313">
    <property type="component" value="Unassembled WGS sequence"/>
</dbReference>
<proteinExistence type="predicted"/>
<protein>
    <submittedName>
        <fullName evidence="1">Uncharacterized protein</fullName>
    </submittedName>
</protein>
<sequence>MFGKPPRARLSEVKRRLPAVTGTMAFLSGHCIQLSVRVTLTGTRTSATGLPVDQTVPVA</sequence>